<evidence type="ECO:0000313" key="2">
    <source>
        <dbReference type="Proteomes" id="UP001234297"/>
    </source>
</evidence>
<proteinExistence type="predicted"/>
<sequence>MLHYIGGVVLVFSDSHQGTSESCSVARLVLLEDANGDSREGRVVPKPRSSNRYIAARNETLISHHLVEHSGPLPRTFYYVHRSKWFYKFVIWFESDLDGKYFIYPISQTANDDQPIYKWAITSSGQISRGEWNSSGCGGAWLEDVELISPCNGTFADDGCGRRAWPNCSHPNGNDFSKDKVKINFNMFDILTQAWLSGIA</sequence>
<accession>A0ACC2L271</accession>
<comment type="caution">
    <text evidence="1">The sequence shown here is derived from an EMBL/GenBank/DDBJ whole genome shotgun (WGS) entry which is preliminary data.</text>
</comment>
<dbReference type="EMBL" id="CM056814">
    <property type="protein sequence ID" value="KAJ8627559.1"/>
    <property type="molecule type" value="Genomic_DNA"/>
</dbReference>
<protein>
    <submittedName>
        <fullName evidence="1">Uncharacterized protein</fullName>
    </submittedName>
</protein>
<dbReference type="Proteomes" id="UP001234297">
    <property type="component" value="Chromosome 6"/>
</dbReference>
<evidence type="ECO:0000313" key="1">
    <source>
        <dbReference type="EMBL" id="KAJ8627559.1"/>
    </source>
</evidence>
<name>A0ACC2L271_PERAE</name>
<keyword evidence="2" id="KW-1185">Reference proteome</keyword>
<reference evidence="1 2" key="1">
    <citation type="journal article" date="2022" name="Hortic Res">
        <title>A haplotype resolved chromosomal level avocado genome allows analysis of novel avocado genes.</title>
        <authorList>
            <person name="Nath O."/>
            <person name="Fletcher S.J."/>
            <person name="Hayward A."/>
            <person name="Shaw L.M."/>
            <person name="Masouleh A.K."/>
            <person name="Furtado A."/>
            <person name="Henry R.J."/>
            <person name="Mitter N."/>
        </authorList>
    </citation>
    <scope>NUCLEOTIDE SEQUENCE [LARGE SCALE GENOMIC DNA]</scope>
    <source>
        <strain evidence="2">cv. Hass</strain>
    </source>
</reference>
<gene>
    <name evidence="1" type="ORF">MRB53_020866</name>
</gene>
<organism evidence="1 2">
    <name type="scientific">Persea americana</name>
    <name type="common">Avocado</name>
    <dbReference type="NCBI Taxonomy" id="3435"/>
    <lineage>
        <taxon>Eukaryota</taxon>
        <taxon>Viridiplantae</taxon>
        <taxon>Streptophyta</taxon>
        <taxon>Embryophyta</taxon>
        <taxon>Tracheophyta</taxon>
        <taxon>Spermatophyta</taxon>
        <taxon>Magnoliopsida</taxon>
        <taxon>Magnoliidae</taxon>
        <taxon>Laurales</taxon>
        <taxon>Lauraceae</taxon>
        <taxon>Persea</taxon>
    </lineage>
</organism>